<accession>A0ABU3NMF5</accession>
<dbReference type="RefSeq" id="WP_315624671.1">
    <property type="nucleotide sequence ID" value="NZ_JAUHMF010000001.1"/>
</dbReference>
<gene>
    <name evidence="1" type="ORF">QYE77_07055</name>
</gene>
<protein>
    <recommendedName>
        <fullName evidence="3">DUF4380 domain-containing protein</fullName>
    </recommendedName>
</protein>
<evidence type="ECO:0000313" key="2">
    <source>
        <dbReference type="Proteomes" id="UP001254165"/>
    </source>
</evidence>
<evidence type="ECO:0000313" key="1">
    <source>
        <dbReference type="EMBL" id="MDT8898024.1"/>
    </source>
</evidence>
<reference evidence="1 2" key="1">
    <citation type="submission" date="2023-07" db="EMBL/GenBank/DDBJ databases">
        <title>Novel species of Thermanaerothrix with wide hydrolytic capabilities.</title>
        <authorList>
            <person name="Zayulina K.S."/>
            <person name="Podosokorskaya O.A."/>
            <person name="Elcheninov A.G."/>
        </authorList>
    </citation>
    <scope>NUCLEOTIDE SEQUENCE [LARGE SCALE GENOMIC DNA]</scope>
    <source>
        <strain evidence="1 2">4228-RoL</strain>
    </source>
</reference>
<name>A0ABU3NMF5_9CHLR</name>
<evidence type="ECO:0008006" key="3">
    <source>
        <dbReference type="Google" id="ProtNLM"/>
    </source>
</evidence>
<dbReference type="EMBL" id="JAUHMF010000001">
    <property type="protein sequence ID" value="MDT8898024.1"/>
    <property type="molecule type" value="Genomic_DNA"/>
</dbReference>
<organism evidence="1 2">
    <name type="scientific">Thermanaerothrix solaris</name>
    <dbReference type="NCBI Taxonomy" id="3058434"/>
    <lineage>
        <taxon>Bacteria</taxon>
        <taxon>Bacillati</taxon>
        <taxon>Chloroflexota</taxon>
        <taxon>Anaerolineae</taxon>
        <taxon>Anaerolineales</taxon>
        <taxon>Anaerolineaceae</taxon>
        <taxon>Thermanaerothrix</taxon>
    </lineage>
</organism>
<proteinExistence type="predicted"/>
<keyword evidence="2" id="KW-1185">Reference proteome</keyword>
<dbReference type="Proteomes" id="UP001254165">
    <property type="component" value="Unassembled WGS sequence"/>
</dbReference>
<sequence>MNLIDYPPFGPCLRLANGQVEVLITTALGPRIIRYGFIEGENEFAELLDPTQPLDSTQWHIYGGHRLWHAPEMRPRTYVPDNQPVTYESLPSGVRLTQAVEPLTGIQKSLEVILAPEGSHVRVIHRLCNQGVWEIELAAWALSVMAPGGCAVLPLPPKAPHETHLLPVSALVLWAYTDLSDPRWSLGRSYILARQDPLRATAQKIGLHTPFGWAAYARRGHLFLKRFEYHPEATYPDWGSTVEVFINDRFLELETLSPLTRLPPGASLEHIEDWYLFDEVPTPHNDQQVERHILPRLLETG</sequence>
<comment type="caution">
    <text evidence="1">The sequence shown here is derived from an EMBL/GenBank/DDBJ whole genome shotgun (WGS) entry which is preliminary data.</text>
</comment>